<name>A0A0E9RZB1_ANGAN</name>
<reference evidence="1" key="2">
    <citation type="journal article" date="2015" name="Fish Shellfish Immunol.">
        <title>Early steps in the European eel (Anguilla anguilla)-Vibrio vulnificus interaction in the gills: Role of the RtxA13 toxin.</title>
        <authorList>
            <person name="Callol A."/>
            <person name="Pajuelo D."/>
            <person name="Ebbesson L."/>
            <person name="Teles M."/>
            <person name="MacKenzie S."/>
            <person name="Amaro C."/>
        </authorList>
    </citation>
    <scope>NUCLEOTIDE SEQUENCE</scope>
</reference>
<proteinExistence type="predicted"/>
<evidence type="ECO:0000313" key="1">
    <source>
        <dbReference type="EMBL" id="JAH34569.1"/>
    </source>
</evidence>
<accession>A0A0E9RZB1</accession>
<dbReference type="EMBL" id="GBXM01074008">
    <property type="protein sequence ID" value="JAH34569.1"/>
    <property type="molecule type" value="Transcribed_RNA"/>
</dbReference>
<reference evidence="1" key="1">
    <citation type="submission" date="2014-11" db="EMBL/GenBank/DDBJ databases">
        <authorList>
            <person name="Amaro Gonzalez C."/>
        </authorList>
    </citation>
    <scope>NUCLEOTIDE SEQUENCE</scope>
</reference>
<protein>
    <submittedName>
        <fullName evidence="1">Uncharacterized protein</fullName>
    </submittedName>
</protein>
<sequence length="50" mass="5258">MSTSTSPFTFGPFTLKSKSGNEIFGPDIDVILNFGPSTLPSGPSILARNL</sequence>
<organism evidence="1">
    <name type="scientific">Anguilla anguilla</name>
    <name type="common">European freshwater eel</name>
    <name type="synonym">Muraena anguilla</name>
    <dbReference type="NCBI Taxonomy" id="7936"/>
    <lineage>
        <taxon>Eukaryota</taxon>
        <taxon>Metazoa</taxon>
        <taxon>Chordata</taxon>
        <taxon>Craniata</taxon>
        <taxon>Vertebrata</taxon>
        <taxon>Euteleostomi</taxon>
        <taxon>Actinopterygii</taxon>
        <taxon>Neopterygii</taxon>
        <taxon>Teleostei</taxon>
        <taxon>Anguilliformes</taxon>
        <taxon>Anguillidae</taxon>
        <taxon>Anguilla</taxon>
    </lineage>
</organism>
<dbReference type="AlphaFoldDB" id="A0A0E9RZB1"/>